<keyword evidence="1" id="KW-0812">Transmembrane</keyword>
<reference evidence="2 3" key="1">
    <citation type="submission" date="2018-08" db="EMBL/GenBank/DDBJ databases">
        <title>Genomic Encyclopedia of Archaeal and Bacterial Type Strains, Phase II (KMG-II): from individual species to whole genera.</title>
        <authorList>
            <person name="Goeker M."/>
        </authorList>
    </citation>
    <scope>NUCLEOTIDE SEQUENCE [LARGE SCALE GENOMIC DNA]</scope>
    <source>
        <strain evidence="2 3">DSM 15986</strain>
    </source>
</reference>
<evidence type="ECO:0000313" key="2">
    <source>
        <dbReference type="EMBL" id="REG92817.1"/>
    </source>
</evidence>
<dbReference type="RefSeq" id="WP_317045481.1">
    <property type="nucleotide sequence ID" value="NZ_MSSW01000003.1"/>
</dbReference>
<feature type="transmembrane region" description="Helical" evidence="1">
    <location>
        <begin position="81"/>
        <end position="98"/>
    </location>
</feature>
<keyword evidence="1" id="KW-0472">Membrane</keyword>
<evidence type="ECO:0000313" key="3">
    <source>
        <dbReference type="Proteomes" id="UP000256405"/>
    </source>
</evidence>
<evidence type="ECO:0008006" key="4">
    <source>
        <dbReference type="Google" id="ProtNLM"/>
    </source>
</evidence>
<keyword evidence="3" id="KW-1185">Reference proteome</keyword>
<accession>A0A3E0E3F1</accession>
<evidence type="ECO:0000256" key="1">
    <source>
        <dbReference type="SAM" id="Phobius"/>
    </source>
</evidence>
<proteinExistence type="predicted"/>
<keyword evidence="1" id="KW-1133">Transmembrane helix</keyword>
<organism evidence="2 3">
    <name type="scientific">Algoriphagus antarcticus</name>
    <dbReference type="NCBI Taxonomy" id="238540"/>
    <lineage>
        <taxon>Bacteria</taxon>
        <taxon>Pseudomonadati</taxon>
        <taxon>Bacteroidota</taxon>
        <taxon>Cytophagia</taxon>
        <taxon>Cytophagales</taxon>
        <taxon>Cyclobacteriaceae</taxon>
        <taxon>Algoriphagus</taxon>
    </lineage>
</organism>
<name>A0A3E0E3F1_9BACT</name>
<dbReference type="AlphaFoldDB" id="A0A3E0E3F1"/>
<comment type="caution">
    <text evidence="2">The sequence shown here is derived from an EMBL/GenBank/DDBJ whole genome shotgun (WGS) entry which is preliminary data.</text>
</comment>
<dbReference type="SUPFAM" id="SSF69047">
    <property type="entry name" value="Hypothetical protein YjbJ"/>
    <property type="match status" value="1"/>
</dbReference>
<gene>
    <name evidence="2" type="ORF">C8N25_102220</name>
</gene>
<sequence>MNFKDIKGNWNLLKYKLKQQYANLSDEDLIFGEGNEDEFWRRLQKKIGKTKEQIVDELKGIQKSKFTKNKNTMNKSAINKTLWLSGLVTGALIGAYLYKNKDDFGPQKEKLNSLLGDFQSIIGDLKSKLLEAKSEGLEATKSALQTAKDKIEKVK</sequence>
<dbReference type="InterPro" id="IPR036629">
    <property type="entry name" value="YjbJ_sf"/>
</dbReference>
<dbReference type="EMBL" id="QUNF01000002">
    <property type="protein sequence ID" value="REG92817.1"/>
    <property type="molecule type" value="Genomic_DNA"/>
</dbReference>
<protein>
    <recommendedName>
        <fullName evidence="4">CsbD-like protein</fullName>
    </recommendedName>
</protein>
<dbReference type="Gene3D" id="1.10.1470.10">
    <property type="entry name" value="YjbJ"/>
    <property type="match status" value="1"/>
</dbReference>
<dbReference type="Proteomes" id="UP000256405">
    <property type="component" value="Unassembled WGS sequence"/>
</dbReference>